<reference evidence="1 2" key="1">
    <citation type="journal article" date="2007" name="Nature">
        <title>Evolution of genes and genomes on the Drosophila phylogeny.</title>
        <authorList>
            <consortium name="Drosophila 12 Genomes Consortium"/>
            <person name="Clark A.G."/>
            <person name="Eisen M.B."/>
            <person name="Smith D.R."/>
            <person name="Bergman C.M."/>
            <person name="Oliver B."/>
            <person name="Markow T.A."/>
            <person name="Kaufman T.C."/>
            <person name="Kellis M."/>
            <person name="Gelbart W."/>
            <person name="Iyer V.N."/>
            <person name="Pollard D.A."/>
            <person name="Sackton T.B."/>
            <person name="Larracuente A.M."/>
            <person name="Singh N.D."/>
            <person name="Abad J.P."/>
            <person name="Abt D.N."/>
            <person name="Adryan B."/>
            <person name="Aguade M."/>
            <person name="Akashi H."/>
            <person name="Anderson W.W."/>
            <person name="Aquadro C.F."/>
            <person name="Ardell D.H."/>
            <person name="Arguello R."/>
            <person name="Artieri C.G."/>
            <person name="Barbash D.A."/>
            <person name="Barker D."/>
            <person name="Barsanti P."/>
            <person name="Batterham P."/>
            <person name="Batzoglou S."/>
            <person name="Begun D."/>
            <person name="Bhutkar A."/>
            <person name="Blanco E."/>
            <person name="Bosak S.A."/>
            <person name="Bradley R.K."/>
            <person name="Brand A.D."/>
            <person name="Brent M.R."/>
            <person name="Brooks A.N."/>
            <person name="Brown R.H."/>
            <person name="Butlin R.K."/>
            <person name="Caggese C."/>
            <person name="Calvi B.R."/>
            <person name="Bernardo de Carvalho A."/>
            <person name="Caspi A."/>
            <person name="Castrezana S."/>
            <person name="Celniker S.E."/>
            <person name="Chang J.L."/>
            <person name="Chapple C."/>
            <person name="Chatterji S."/>
            <person name="Chinwalla A."/>
            <person name="Civetta A."/>
            <person name="Clifton S.W."/>
            <person name="Comeron J.M."/>
            <person name="Costello J.C."/>
            <person name="Coyne J.A."/>
            <person name="Daub J."/>
            <person name="David R.G."/>
            <person name="Delcher A.L."/>
            <person name="Delehaunty K."/>
            <person name="Do C.B."/>
            <person name="Ebling H."/>
            <person name="Edwards K."/>
            <person name="Eickbush T."/>
            <person name="Evans J.D."/>
            <person name="Filipski A."/>
            <person name="Findeiss S."/>
            <person name="Freyhult E."/>
            <person name="Fulton L."/>
            <person name="Fulton R."/>
            <person name="Garcia A.C."/>
            <person name="Gardiner A."/>
            <person name="Garfield D.A."/>
            <person name="Garvin B.E."/>
            <person name="Gibson G."/>
            <person name="Gilbert D."/>
            <person name="Gnerre S."/>
            <person name="Godfrey J."/>
            <person name="Good R."/>
            <person name="Gotea V."/>
            <person name="Gravely B."/>
            <person name="Greenberg A.J."/>
            <person name="Griffiths-Jones S."/>
            <person name="Gross S."/>
            <person name="Guigo R."/>
            <person name="Gustafson E.A."/>
            <person name="Haerty W."/>
            <person name="Hahn M.W."/>
            <person name="Halligan D.L."/>
            <person name="Halpern A.L."/>
            <person name="Halter G.M."/>
            <person name="Han M.V."/>
            <person name="Heger A."/>
            <person name="Hillier L."/>
            <person name="Hinrichs A.S."/>
            <person name="Holmes I."/>
            <person name="Hoskins R.A."/>
            <person name="Hubisz M.J."/>
            <person name="Hultmark D."/>
            <person name="Huntley M.A."/>
            <person name="Jaffe D.B."/>
            <person name="Jagadeeshan S."/>
            <person name="Jeck W.R."/>
            <person name="Johnson J."/>
            <person name="Jones C.D."/>
            <person name="Jordan W.C."/>
            <person name="Karpen G.H."/>
            <person name="Kataoka E."/>
            <person name="Keightley P.D."/>
            <person name="Kheradpour P."/>
            <person name="Kirkness E.F."/>
            <person name="Koerich L.B."/>
            <person name="Kristiansen K."/>
            <person name="Kudrna D."/>
            <person name="Kulathinal R.J."/>
            <person name="Kumar S."/>
            <person name="Kwok R."/>
            <person name="Lander E."/>
            <person name="Langley C.H."/>
            <person name="Lapoint R."/>
            <person name="Lazzaro B.P."/>
            <person name="Lee S.J."/>
            <person name="Levesque L."/>
            <person name="Li R."/>
            <person name="Lin C.F."/>
            <person name="Lin M.F."/>
            <person name="Lindblad-Toh K."/>
            <person name="Llopart A."/>
            <person name="Long M."/>
            <person name="Low L."/>
            <person name="Lozovsky E."/>
            <person name="Lu J."/>
            <person name="Luo M."/>
            <person name="Machado C.A."/>
            <person name="Makalowski W."/>
            <person name="Marzo M."/>
            <person name="Matsuda M."/>
            <person name="Matzkin L."/>
            <person name="McAllister B."/>
            <person name="McBride C.S."/>
            <person name="McKernan B."/>
            <person name="McKernan K."/>
            <person name="Mendez-Lago M."/>
            <person name="Minx P."/>
            <person name="Mollenhauer M.U."/>
            <person name="Montooth K."/>
            <person name="Mount S.M."/>
            <person name="Mu X."/>
            <person name="Myers E."/>
            <person name="Negre B."/>
            <person name="Newfeld S."/>
            <person name="Nielsen R."/>
            <person name="Noor M.A."/>
            <person name="O'Grady P."/>
            <person name="Pachter L."/>
            <person name="Papaceit M."/>
            <person name="Parisi M.J."/>
            <person name="Parisi M."/>
            <person name="Parts L."/>
            <person name="Pedersen J.S."/>
            <person name="Pesole G."/>
            <person name="Phillippy A.M."/>
            <person name="Ponting C.P."/>
            <person name="Pop M."/>
            <person name="Porcelli D."/>
            <person name="Powell J.R."/>
            <person name="Prohaska S."/>
            <person name="Pruitt K."/>
            <person name="Puig M."/>
            <person name="Quesneville H."/>
            <person name="Ram K.R."/>
            <person name="Rand D."/>
            <person name="Rasmussen M.D."/>
            <person name="Reed L.K."/>
            <person name="Reenan R."/>
            <person name="Reily A."/>
            <person name="Remington K.A."/>
            <person name="Rieger T.T."/>
            <person name="Ritchie M.G."/>
            <person name="Robin C."/>
            <person name="Rogers Y.H."/>
            <person name="Rohde C."/>
            <person name="Rozas J."/>
            <person name="Rubenfield M.J."/>
            <person name="Ruiz A."/>
            <person name="Russo S."/>
            <person name="Salzberg S.L."/>
            <person name="Sanchez-Gracia A."/>
            <person name="Saranga D.J."/>
            <person name="Sato H."/>
            <person name="Schaeffer S.W."/>
            <person name="Schatz M.C."/>
            <person name="Schlenke T."/>
            <person name="Schwartz R."/>
            <person name="Segarra C."/>
            <person name="Singh R.S."/>
            <person name="Sirot L."/>
            <person name="Sirota M."/>
            <person name="Sisneros N.B."/>
            <person name="Smith C.D."/>
            <person name="Smith T.F."/>
            <person name="Spieth J."/>
            <person name="Stage D.E."/>
            <person name="Stark A."/>
            <person name="Stephan W."/>
            <person name="Strausberg R.L."/>
            <person name="Strempel S."/>
            <person name="Sturgill D."/>
            <person name="Sutton G."/>
            <person name="Sutton G.G."/>
            <person name="Tao W."/>
            <person name="Teichmann S."/>
            <person name="Tobari Y.N."/>
            <person name="Tomimura Y."/>
            <person name="Tsolas J.M."/>
            <person name="Valente V.L."/>
            <person name="Venter E."/>
            <person name="Venter J.C."/>
            <person name="Vicario S."/>
            <person name="Vieira F.G."/>
            <person name="Vilella A.J."/>
            <person name="Villasante A."/>
            <person name="Walenz B."/>
            <person name="Wang J."/>
            <person name="Wasserman M."/>
            <person name="Watts T."/>
            <person name="Wilson D."/>
            <person name="Wilson R.K."/>
            <person name="Wing R.A."/>
            <person name="Wolfner M.F."/>
            <person name="Wong A."/>
            <person name="Wong G.K."/>
            <person name="Wu C.I."/>
            <person name="Wu G."/>
            <person name="Yamamoto D."/>
            <person name="Yang H.P."/>
            <person name="Yang S.P."/>
            <person name="Yorke J.A."/>
            <person name="Yoshida K."/>
            <person name="Zdobnov E."/>
            <person name="Zhang P."/>
            <person name="Zhang Y."/>
            <person name="Zimin A.V."/>
            <person name="Baldwin J."/>
            <person name="Abdouelleil A."/>
            <person name="Abdulkadir J."/>
            <person name="Abebe A."/>
            <person name="Abera B."/>
            <person name="Abreu J."/>
            <person name="Acer S.C."/>
            <person name="Aftuck L."/>
            <person name="Alexander A."/>
            <person name="An P."/>
            <person name="Anderson E."/>
            <person name="Anderson S."/>
            <person name="Arachi H."/>
            <person name="Azer M."/>
            <person name="Bachantsang P."/>
            <person name="Barry A."/>
            <person name="Bayul T."/>
            <person name="Berlin A."/>
            <person name="Bessette D."/>
            <person name="Bloom T."/>
            <person name="Blye J."/>
            <person name="Boguslavskiy L."/>
            <person name="Bonnet C."/>
            <person name="Boukhgalter B."/>
            <person name="Bourzgui I."/>
            <person name="Brown A."/>
            <person name="Cahill P."/>
            <person name="Channer S."/>
            <person name="Cheshatsang Y."/>
            <person name="Chuda L."/>
            <person name="Citroen M."/>
            <person name="Collymore A."/>
            <person name="Cooke P."/>
            <person name="Costello M."/>
            <person name="D'Aco K."/>
            <person name="Daza R."/>
            <person name="De Haan G."/>
            <person name="DeGray S."/>
            <person name="DeMaso C."/>
            <person name="Dhargay N."/>
            <person name="Dooley K."/>
            <person name="Dooley E."/>
            <person name="Doricent M."/>
            <person name="Dorje P."/>
            <person name="Dorjee K."/>
            <person name="Dupes A."/>
            <person name="Elong R."/>
            <person name="Falk J."/>
            <person name="Farina A."/>
            <person name="Faro S."/>
            <person name="Ferguson D."/>
            <person name="Fisher S."/>
            <person name="Foley C.D."/>
            <person name="Franke A."/>
            <person name="Friedrich D."/>
            <person name="Gadbois L."/>
            <person name="Gearin G."/>
            <person name="Gearin C.R."/>
            <person name="Giannoukos G."/>
            <person name="Goode T."/>
            <person name="Graham J."/>
            <person name="Grandbois E."/>
            <person name="Grewal S."/>
            <person name="Gyaltsen K."/>
            <person name="Hafez N."/>
            <person name="Hagos B."/>
            <person name="Hall J."/>
            <person name="Henson C."/>
            <person name="Hollinger A."/>
            <person name="Honan T."/>
            <person name="Huard M.D."/>
            <person name="Hughes L."/>
            <person name="Hurhula B."/>
            <person name="Husby M.E."/>
            <person name="Kamat A."/>
            <person name="Kanga B."/>
            <person name="Kashin S."/>
            <person name="Khazanovich D."/>
            <person name="Kisner P."/>
            <person name="Lance K."/>
            <person name="Lara M."/>
            <person name="Lee W."/>
            <person name="Lennon N."/>
            <person name="Letendre F."/>
            <person name="LeVine R."/>
            <person name="Lipovsky A."/>
            <person name="Liu X."/>
            <person name="Liu J."/>
            <person name="Liu S."/>
            <person name="Lokyitsang T."/>
            <person name="Lokyitsang Y."/>
            <person name="Lubonja R."/>
            <person name="Lui A."/>
            <person name="MacDonald P."/>
            <person name="Magnisalis V."/>
            <person name="Maru K."/>
            <person name="Matthews C."/>
            <person name="McCusker W."/>
            <person name="McDonough S."/>
            <person name="Mehta T."/>
            <person name="Meldrim J."/>
            <person name="Meneus L."/>
            <person name="Mihai O."/>
            <person name="Mihalev A."/>
            <person name="Mihova T."/>
            <person name="Mittelman R."/>
            <person name="Mlenga V."/>
            <person name="Montmayeur A."/>
            <person name="Mulrain L."/>
            <person name="Navidi A."/>
            <person name="Naylor J."/>
            <person name="Negash T."/>
            <person name="Nguyen T."/>
            <person name="Nguyen N."/>
            <person name="Nicol R."/>
            <person name="Norbu C."/>
            <person name="Norbu N."/>
            <person name="Novod N."/>
            <person name="O'Neill B."/>
            <person name="Osman S."/>
            <person name="Markiewicz E."/>
            <person name="Oyono O.L."/>
            <person name="Patti C."/>
            <person name="Phunkhang P."/>
            <person name="Pierre F."/>
            <person name="Priest M."/>
            <person name="Raghuraman S."/>
            <person name="Rege F."/>
            <person name="Reyes R."/>
            <person name="Rise C."/>
            <person name="Rogov P."/>
            <person name="Ross K."/>
            <person name="Ryan E."/>
            <person name="Settipalli S."/>
            <person name="Shea T."/>
            <person name="Sherpa N."/>
            <person name="Shi L."/>
            <person name="Shih D."/>
            <person name="Sparrow T."/>
            <person name="Spaulding J."/>
            <person name="Stalker J."/>
            <person name="Stange-Thomann N."/>
            <person name="Stavropoulos S."/>
            <person name="Stone C."/>
            <person name="Strader C."/>
            <person name="Tesfaye S."/>
            <person name="Thomson T."/>
            <person name="Thoulutsang Y."/>
            <person name="Thoulutsang D."/>
            <person name="Topham K."/>
            <person name="Topping I."/>
            <person name="Tsamla T."/>
            <person name="Vassiliev H."/>
            <person name="Vo A."/>
            <person name="Wangchuk T."/>
            <person name="Wangdi T."/>
            <person name="Weiand M."/>
            <person name="Wilkinson J."/>
            <person name="Wilson A."/>
            <person name="Yadav S."/>
            <person name="Young G."/>
            <person name="Yu Q."/>
            <person name="Zembek L."/>
            <person name="Zhong D."/>
            <person name="Zimmer A."/>
            <person name="Zwirko Z."/>
            <person name="Jaffe D.B."/>
            <person name="Alvarez P."/>
            <person name="Brockman W."/>
            <person name="Butler J."/>
            <person name="Chin C."/>
            <person name="Gnerre S."/>
            <person name="Grabherr M."/>
            <person name="Kleber M."/>
            <person name="Mauceli E."/>
            <person name="MacCallum I."/>
        </authorList>
    </citation>
    <scope>NUCLEOTIDE SEQUENCE [LARGE SCALE GENOMIC DNA]</scope>
    <source>
        <strain evidence="2">Tucson 15287-2541.00</strain>
    </source>
</reference>
<dbReference type="HOGENOM" id="CLU_2266469_0_0_1"/>
<dbReference type="AlphaFoldDB" id="B4J5J9"/>
<dbReference type="EMBL" id="CH916367">
    <property type="protein sequence ID" value="EDW00762.1"/>
    <property type="molecule type" value="Genomic_DNA"/>
</dbReference>
<name>B4J5J9_DROGR</name>
<evidence type="ECO:0000313" key="2">
    <source>
        <dbReference type="Proteomes" id="UP000001070"/>
    </source>
</evidence>
<dbReference type="Gene3D" id="3.30.40.10">
    <property type="entry name" value="Zinc/RING finger domain, C3HC4 (zinc finger)"/>
    <property type="match status" value="1"/>
</dbReference>
<sequence>MLVIIPDIIKRMSQWTKLKEVISNLQHDLDIELEKHSELLSAREIISNNGECLCSGEHRRVSLPCGHVYCEEFISKRILESPRCIRCGNVTTIDELWRVYLDA</sequence>
<organism evidence="2">
    <name type="scientific">Drosophila grimshawi</name>
    <name type="common">Hawaiian fruit fly</name>
    <name type="synonym">Idiomyia grimshawi</name>
    <dbReference type="NCBI Taxonomy" id="7222"/>
    <lineage>
        <taxon>Eukaryota</taxon>
        <taxon>Metazoa</taxon>
        <taxon>Ecdysozoa</taxon>
        <taxon>Arthropoda</taxon>
        <taxon>Hexapoda</taxon>
        <taxon>Insecta</taxon>
        <taxon>Pterygota</taxon>
        <taxon>Neoptera</taxon>
        <taxon>Endopterygota</taxon>
        <taxon>Diptera</taxon>
        <taxon>Brachycera</taxon>
        <taxon>Muscomorpha</taxon>
        <taxon>Ephydroidea</taxon>
        <taxon>Drosophilidae</taxon>
        <taxon>Drosophila</taxon>
        <taxon>Hawaiian Drosophila</taxon>
    </lineage>
</organism>
<gene>
    <name evidence="1" type="primary">Dgri\GH21066</name>
    <name evidence="1" type="ORF">Dgri_GH21066</name>
</gene>
<protein>
    <submittedName>
        <fullName evidence="1">GH21066</fullName>
    </submittedName>
</protein>
<accession>B4J5J9</accession>
<keyword evidence="2" id="KW-1185">Reference proteome</keyword>
<dbReference type="SUPFAM" id="SSF57850">
    <property type="entry name" value="RING/U-box"/>
    <property type="match status" value="1"/>
</dbReference>
<dbReference type="InterPro" id="IPR013083">
    <property type="entry name" value="Znf_RING/FYVE/PHD"/>
</dbReference>
<evidence type="ECO:0000313" key="1">
    <source>
        <dbReference type="EMBL" id="EDW00762.1"/>
    </source>
</evidence>
<dbReference type="Proteomes" id="UP000001070">
    <property type="component" value="Unassembled WGS sequence"/>
</dbReference>
<dbReference type="InParanoid" id="B4J5J9"/>
<proteinExistence type="predicted"/>